<feature type="domain" description="Virulence factor membrane-bound polymerase C-terminal" evidence="7">
    <location>
        <begin position="388"/>
        <end position="569"/>
    </location>
</feature>
<dbReference type="InterPro" id="IPR051533">
    <property type="entry name" value="WaaL-like"/>
</dbReference>
<dbReference type="PANTHER" id="PTHR37422:SF13">
    <property type="entry name" value="LIPOPOLYSACCHARIDE BIOSYNTHESIS PROTEIN PA4999-RELATED"/>
    <property type="match status" value="1"/>
</dbReference>
<comment type="subcellular location">
    <subcellularLocation>
        <location evidence="1">Membrane</location>
        <topology evidence="1">Multi-pass membrane protein</topology>
    </subcellularLocation>
</comment>
<feature type="transmembrane region" description="Helical" evidence="5">
    <location>
        <begin position="226"/>
        <end position="244"/>
    </location>
</feature>
<feature type="transmembrane region" description="Helical" evidence="5">
    <location>
        <begin position="127"/>
        <end position="152"/>
    </location>
</feature>
<organism evidence="8">
    <name type="scientific">Thiomonas intermedia (strain K12)</name>
    <name type="common">Thiobacillus intermedius</name>
    <dbReference type="NCBI Taxonomy" id="75379"/>
    <lineage>
        <taxon>Bacteria</taxon>
        <taxon>Pseudomonadati</taxon>
        <taxon>Pseudomonadota</taxon>
        <taxon>Betaproteobacteria</taxon>
        <taxon>Burkholderiales</taxon>
        <taxon>Thiomonas</taxon>
    </lineage>
</organism>
<name>D5X5R8_THIK1</name>
<dbReference type="EMBL" id="CP002021">
    <property type="protein sequence ID" value="ADG29971.1"/>
    <property type="molecule type" value="Genomic_DNA"/>
</dbReference>
<dbReference type="InterPro" id="IPR007016">
    <property type="entry name" value="O-antigen_ligase-rel_domated"/>
</dbReference>
<feature type="domain" description="O-antigen ligase-related" evidence="6">
    <location>
        <begin position="211"/>
        <end position="359"/>
    </location>
</feature>
<evidence type="ECO:0000256" key="5">
    <source>
        <dbReference type="SAM" id="Phobius"/>
    </source>
</evidence>
<feature type="transmembrane region" description="Helical" evidence="5">
    <location>
        <begin position="71"/>
        <end position="91"/>
    </location>
</feature>
<dbReference type="KEGG" id="tin:Tint_0571"/>
<feature type="transmembrane region" description="Helical" evidence="5">
    <location>
        <begin position="202"/>
        <end position="220"/>
    </location>
</feature>
<feature type="transmembrane region" description="Helical" evidence="5">
    <location>
        <begin position="350"/>
        <end position="370"/>
    </location>
</feature>
<evidence type="ECO:0000256" key="1">
    <source>
        <dbReference type="ARBA" id="ARBA00004141"/>
    </source>
</evidence>
<protein>
    <submittedName>
        <fullName evidence="8">O-antigen polymerase</fullName>
    </submittedName>
</protein>
<dbReference type="GO" id="GO:0016020">
    <property type="term" value="C:membrane"/>
    <property type="evidence" value="ECO:0007669"/>
    <property type="project" value="UniProtKB-SubCell"/>
</dbReference>
<evidence type="ECO:0000256" key="3">
    <source>
        <dbReference type="ARBA" id="ARBA00022989"/>
    </source>
</evidence>
<feature type="transmembrane region" description="Helical" evidence="5">
    <location>
        <begin position="12"/>
        <end position="34"/>
    </location>
</feature>
<dbReference type="Pfam" id="PF04932">
    <property type="entry name" value="Wzy_C"/>
    <property type="match status" value="1"/>
</dbReference>
<gene>
    <name evidence="8" type="ordered locus">Tint_0571</name>
</gene>
<dbReference type="InterPro" id="IPR021797">
    <property type="entry name" value="Wzy_C_2"/>
</dbReference>
<feature type="transmembrane region" description="Helical" evidence="5">
    <location>
        <begin position="406"/>
        <end position="424"/>
    </location>
</feature>
<dbReference type="HOGENOM" id="CLU_408223_0_0_4"/>
<evidence type="ECO:0000259" key="7">
    <source>
        <dbReference type="Pfam" id="PF11846"/>
    </source>
</evidence>
<evidence type="ECO:0000259" key="6">
    <source>
        <dbReference type="Pfam" id="PF04932"/>
    </source>
</evidence>
<feature type="transmembrane region" description="Helical" evidence="5">
    <location>
        <begin position="382"/>
        <end position="400"/>
    </location>
</feature>
<reference evidence="8" key="1">
    <citation type="submission" date="2010-04" db="EMBL/GenBank/DDBJ databases">
        <title>Complete sequence of Thiomonas intermedia K12.</title>
        <authorList>
            <consortium name="US DOE Joint Genome Institute"/>
            <person name="Lucas S."/>
            <person name="Copeland A."/>
            <person name="Lapidus A."/>
            <person name="Cheng J.-F."/>
            <person name="Bruce D."/>
            <person name="Goodwin L."/>
            <person name="Pitluck S."/>
            <person name="Davenport K."/>
            <person name="Detter J.C."/>
            <person name="Han C."/>
            <person name="Tapia R."/>
            <person name="Land M."/>
            <person name="Hauser L."/>
            <person name="Kyrpides N."/>
            <person name="Ovchinnikova G."/>
            <person name="Kerfeld C.A."/>
            <person name="Cannon G.C."/>
            <person name="Heinhorst S."/>
            <person name="Woyke T."/>
        </authorList>
    </citation>
    <scope>NUCLEOTIDE SEQUENCE [LARGE SCALE GENOMIC DNA]</scope>
    <source>
        <strain evidence="8">K12</strain>
    </source>
</reference>
<feature type="transmembrane region" description="Helical" evidence="5">
    <location>
        <begin position="251"/>
        <end position="271"/>
    </location>
</feature>
<evidence type="ECO:0000256" key="4">
    <source>
        <dbReference type="ARBA" id="ARBA00023136"/>
    </source>
</evidence>
<proteinExistence type="predicted"/>
<dbReference type="PANTHER" id="PTHR37422">
    <property type="entry name" value="TEICHURONIC ACID BIOSYNTHESIS PROTEIN TUAE"/>
    <property type="match status" value="1"/>
</dbReference>
<dbReference type="AlphaFoldDB" id="D5X5R8"/>
<sequence length="673" mass="73166">MSLENQSLKSMGVYMALGSIAIGFILAILSAEHFAPISSFYQQSATAISLWLAAVIILLSGALKGDWLLPWTWLTAALLALVIIAGVAIHPHSMADMMIWPIGALATAAMASWMGHTLARAERAQTLSAALMAAFAVSAVGTAVICWLQIFYPAYQTVWLFPRPVLSAPFGNLAQRNEAALVLAFGLLPLGFFTRQGLPGLVWKRVLATGVAVLLLSAIALTQSRIGLAFTLTAGAVVGLMWAAPNKRLRGLAAGIVVFALGYLALQWLVYDAFGLGQLFPPGTQRLVDRGVGQRLGMLQVAWAEFSAHPFFGGGFGSFGGWEYKLALHNSAPLYSTNAHNLFAQIGAELGIVGLLALIVPAAISFTGIVRRLFASGISHWPAWQIASLGTLLMIAGYSMTEYPLWHTYFLIPTALLWGAMDSTAIRLKISRSIKIALGLVPILMIAFLGWAGIRYYEIAKLYDYVYGFKNYQTHREQFNTELSKLFFSPGFSLYTEALNFYGLSVDDFMLKDKITLGERVVLAMPNSYFITNLGVLYALNHQPTLAAQTFAKACALGPSQCEAIRHDVAHMAQLHPKRFEPTFQQFRALPQYGIQSKVANVLRPWDKDTDGTVVTIDPSKTLFGFDLALYASGLAQAGMRSGTFLAIPTNTAASASHASPNPWAPRITRFLR</sequence>
<keyword evidence="2 5" id="KW-0812">Transmembrane</keyword>
<keyword evidence="4 5" id="KW-0472">Membrane</keyword>
<feature type="transmembrane region" description="Helical" evidence="5">
    <location>
        <begin position="40"/>
        <end position="59"/>
    </location>
</feature>
<dbReference type="STRING" id="75379.Tint_0571"/>
<dbReference type="eggNOG" id="COG3307">
    <property type="taxonomic scope" value="Bacteria"/>
</dbReference>
<accession>D5X5R8</accession>
<keyword evidence="3 5" id="KW-1133">Transmembrane helix</keyword>
<evidence type="ECO:0000256" key="2">
    <source>
        <dbReference type="ARBA" id="ARBA00022692"/>
    </source>
</evidence>
<dbReference type="BioCyc" id="TINT75379:TINT_RS02870-MONOMER"/>
<feature type="transmembrane region" description="Helical" evidence="5">
    <location>
        <begin position="436"/>
        <end position="454"/>
    </location>
</feature>
<dbReference type="Pfam" id="PF11846">
    <property type="entry name" value="Wzy_C_2"/>
    <property type="match status" value="1"/>
</dbReference>
<evidence type="ECO:0000313" key="8">
    <source>
        <dbReference type="EMBL" id="ADG29971.1"/>
    </source>
</evidence>
<feature type="transmembrane region" description="Helical" evidence="5">
    <location>
        <begin position="97"/>
        <end position="115"/>
    </location>
</feature>
<feature type="transmembrane region" description="Helical" evidence="5">
    <location>
        <begin position="179"/>
        <end position="195"/>
    </location>
</feature>